<dbReference type="PANTHER" id="PTHR10804">
    <property type="entry name" value="PROTEASE FAMILY M24 METHIONYL AMINOPEPTIDASE, AMINOPEPTIDASE P"/>
    <property type="match status" value="1"/>
</dbReference>
<sequence length="412" mass="45113">MADKKETEEVDYTLSNPDTLTKYKSAAQISQKVLEAVTALCAAGEKIVTICEKGDKLLEEEIAKVYRGKKITKGISHPTTVSPSSFVTPYTPLTSDEAEASVTLKEGEAIKIQLGAQIDGFGTIVCDTIIIPSAENKDDVIKGRDADLLLATHYANELLLRLMVPPGLLATGTDEEKAKAAKVKAPTQSKITSLLEKVVKSYDCNLVEHTTSWEFERNEIEGKKKIILAPGDGTKGDGVPEVGDVWGVEMGVSLGSGKIKTFENRPTLHRRTTLTYALKRPSSKKILNEVVKKFGVFPFSLRQLEDERDAKCVRGNVFRQYEVVGDKDAEPVARLLTTIAITKNGLQKLAAPPSPDLSKFQTDKKITDEEVLKILEEPLAKETKVKNKNKKKKPAKKTAAAAEDVEESSDDE</sequence>
<feature type="compositionally biased region" description="Basic residues" evidence="2">
    <location>
        <begin position="386"/>
        <end position="396"/>
    </location>
</feature>
<reference evidence="3 4" key="1">
    <citation type="submission" date="2018-05" db="EMBL/GenBank/DDBJ databases">
        <title>Whole genome sequencing for identification of molecular markers to develop diagnostic detection tools for the regulated plant pathogen Lachnellula willkommii.</title>
        <authorList>
            <person name="Giroux E."/>
            <person name="Bilodeau G."/>
        </authorList>
    </citation>
    <scope>NUCLEOTIDE SEQUENCE [LARGE SCALE GENOMIC DNA]</scope>
    <source>
        <strain evidence="3 4">CBS 625.97</strain>
    </source>
</reference>
<dbReference type="Proteomes" id="UP000481288">
    <property type="component" value="Unassembled WGS sequence"/>
</dbReference>
<dbReference type="EMBL" id="QGMG01000320">
    <property type="protein sequence ID" value="TVY54638.1"/>
    <property type="molecule type" value="Genomic_DNA"/>
</dbReference>
<dbReference type="CDD" id="cd01089">
    <property type="entry name" value="PA2G4-like"/>
    <property type="match status" value="1"/>
</dbReference>
<dbReference type="InterPro" id="IPR047113">
    <property type="entry name" value="PA2G4/ARX1"/>
</dbReference>
<dbReference type="FunFam" id="3.90.230.10:FF:000016">
    <property type="entry name" value="Putative curved dna-binding protein"/>
    <property type="match status" value="1"/>
</dbReference>
<dbReference type="InterPro" id="IPR036005">
    <property type="entry name" value="Creatinase/aminopeptidase-like"/>
</dbReference>
<evidence type="ECO:0000313" key="3">
    <source>
        <dbReference type="EMBL" id="TVY54638.1"/>
    </source>
</evidence>
<evidence type="ECO:0000313" key="4">
    <source>
        <dbReference type="Proteomes" id="UP000481288"/>
    </source>
</evidence>
<feature type="compositionally biased region" description="Acidic residues" evidence="2">
    <location>
        <begin position="403"/>
        <end position="412"/>
    </location>
</feature>
<dbReference type="Gene3D" id="1.10.10.10">
    <property type="entry name" value="Winged helix-like DNA-binding domain superfamily/Winged helix DNA-binding domain"/>
    <property type="match status" value="1"/>
</dbReference>
<dbReference type="Gene3D" id="3.90.230.10">
    <property type="entry name" value="Creatinase/methionine aminopeptidase superfamily"/>
    <property type="match status" value="1"/>
</dbReference>
<organism evidence="3 4">
    <name type="scientific">Lachnellula cervina</name>
    <dbReference type="NCBI Taxonomy" id="1316786"/>
    <lineage>
        <taxon>Eukaryota</taxon>
        <taxon>Fungi</taxon>
        <taxon>Dikarya</taxon>
        <taxon>Ascomycota</taxon>
        <taxon>Pezizomycotina</taxon>
        <taxon>Leotiomycetes</taxon>
        <taxon>Helotiales</taxon>
        <taxon>Lachnaceae</taxon>
        <taxon>Lachnellula</taxon>
    </lineage>
</organism>
<protein>
    <submittedName>
        <fullName evidence="3">Curved DNA-binding protein</fullName>
    </submittedName>
</protein>
<keyword evidence="3" id="KW-0238">DNA-binding</keyword>
<dbReference type="InterPro" id="IPR036388">
    <property type="entry name" value="WH-like_DNA-bd_sf"/>
</dbReference>
<proteinExistence type="inferred from homology"/>
<comment type="similarity">
    <text evidence="1">Belongs to the peptidase M24 family.</text>
</comment>
<evidence type="ECO:0000256" key="2">
    <source>
        <dbReference type="SAM" id="MobiDB-lite"/>
    </source>
</evidence>
<dbReference type="InterPro" id="IPR036390">
    <property type="entry name" value="WH_DNA-bd_sf"/>
</dbReference>
<keyword evidence="4" id="KW-1185">Reference proteome</keyword>
<comment type="caution">
    <text evidence="3">The sequence shown here is derived from an EMBL/GenBank/DDBJ whole genome shotgun (WGS) entry which is preliminary data.</text>
</comment>
<dbReference type="SUPFAM" id="SSF46785">
    <property type="entry name" value="Winged helix' DNA-binding domain"/>
    <property type="match status" value="1"/>
</dbReference>
<name>A0A7D8US78_9HELO</name>
<dbReference type="PANTHER" id="PTHR10804:SF11">
    <property type="entry name" value="PROLIFERATION-ASSOCIATED PROTEIN 2G4"/>
    <property type="match status" value="1"/>
</dbReference>
<dbReference type="GO" id="GO:0003677">
    <property type="term" value="F:DNA binding"/>
    <property type="evidence" value="ECO:0007669"/>
    <property type="project" value="UniProtKB-KW"/>
</dbReference>
<accession>A0A7D8US78</accession>
<dbReference type="AlphaFoldDB" id="A0A7D8US78"/>
<dbReference type="SUPFAM" id="SSF55920">
    <property type="entry name" value="Creatinase/aminopeptidase"/>
    <property type="match status" value="1"/>
</dbReference>
<evidence type="ECO:0000256" key="1">
    <source>
        <dbReference type="ARBA" id="ARBA00007319"/>
    </source>
</evidence>
<dbReference type="OrthoDB" id="5876363at2759"/>
<dbReference type="FunFam" id="1.10.10.10:FF:000029">
    <property type="entry name" value="Proliferation-associated 2G4, a"/>
    <property type="match status" value="1"/>
</dbReference>
<feature type="region of interest" description="Disordered" evidence="2">
    <location>
        <begin position="383"/>
        <end position="412"/>
    </location>
</feature>
<gene>
    <name evidence="3" type="primary">cdb4</name>
    <name evidence="3" type="ORF">LCER1_G005034</name>
</gene>